<evidence type="ECO:0000256" key="1">
    <source>
        <dbReference type="ARBA" id="ARBA00006484"/>
    </source>
</evidence>
<accession>A0A2U2C7F1</accession>
<dbReference type="GO" id="GO:0016616">
    <property type="term" value="F:oxidoreductase activity, acting on the CH-OH group of donors, NAD or NADP as acceptor"/>
    <property type="evidence" value="ECO:0007669"/>
    <property type="project" value="TreeGrafter"/>
</dbReference>
<dbReference type="GO" id="GO:0030497">
    <property type="term" value="P:fatty acid elongation"/>
    <property type="evidence" value="ECO:0007669"/>
    <property type="project" value="TreeGrafter"/>
</dbReference>
<dbReference type="InterPro" id="IPR002347">
    <property type="entry name" value="SDR_fam"/>
</dbReference>
<proteinExistence type="inferred from homology"/>
<dbReference type="Proteomes" id="UP000244940">
    <property type="component" value="Unassembled WGS sequence"/>
</dbReference>
<dbReference type="AlphaFoldDB" id="A0A2U2C7F1"/>
<sequence>MRKRMLITGGTRGIGRATARMAAARGWDLALGYRGDDAAAQALVADLEATGARAVAKPGEVSDPDAVAALFDVAESALGGLDAVVVNAGIVAPSSSLAGTGTDRLRRVVEVNLLGALFTAREAARRLGNGKGKGGAIVLVSSVAARLGAAGEYVDYAAAKAGVETLALGLSRELAAQGVRVNAVRPGLIDTGIHASGGRPGRAQDLAHLAALGRPGRPEEVAEMILWLCSPAASYVTGAVMEVGGGR</sequence>
<dbReference type="PRINTS" id="PR00081">
    <property type="entry name" value="GDHRDH"/>
</dbReference>
<evidence type="ECO:0000313" key="2">
    <source>
        <dbReference type="EMBL" id="PWE27724.1"/>
    </source>
</evidence>
<dbReference type="RefSeq" id="WP_109534140.1">
    <property type="nucleotide sequence ID" value="NZ_QEYD01000009.1"/>
</dbReference>
<dbReference type="PROSITE" id="PS00061">
    <property type="entry name" value="ADH_SHORT"/>
    <property type="match status" value="1"/>
</dbReference>
<dbReference type="PANTHER" id="PTHR42760">
    <property type="entry name" value="SHORT-CHAIN DEHYDROGENASES/REDUCTASES FAMILY MEMBER"/>
    <property type="match status" value="1"/>
</dbReference>
<dbReference type="CDD" id="cd05233">
    <property type="entry name" value="SDR_c"/>
    <property type="match status" value="1"/>
</dbReference>
<evidence type="ECO:0000313" key="3">
    <source>
        <dbReference type="Proteomes" id="UP000244940"/>
    </source>
</evidence>
<dbReference type="Gene3D" id="3.40.50.720">
    <property type="entry name" value="NAD(P)-binding Rossmann-like Domain"/>
    <property type="match status" value="1"/>
</dbReference>
<dbReference type="InterPro" id="IPR020904">
    <property type="entry name" value="Sc_DH/Rdtase_CS"/>
</dbReference>
<comment type="similarity">
    <text evidence="1">Belongs to the short-chain dehydrogenases/reductases (SDR) family.</text>
</comment>
<keyword evidence="3" id="KW-1185">Reference proteome</keyword>
<gene>
    <name evidence="2" type="ORF">C4N9_14905</name>
</gene>
<dbReference type="EMBL" id="QEYD01000009">
    <property type="protein sequence ID" value="PWE27724.1"/>
    <property type="molecule type" value="Genomic_DNA"/>
</dbReference>
<dbReference type="PANTHER" id="PTHR42760:SF40">
    <property type="entry name" value="3-OXOACYL-[ACYL-CARRIER-PROTEIN] REDUCTASE, CHLOROPLASTIC"/>
    <property type="match status" value="1"/>
</dbReference>
<reference evidence="2 3" key="1">
    <citation type="submission" date="2018-05" db="EMBL/GenBank/DDBJ databases">
        <title>Pararhodobacter marina sp. nov., isolated from deep-sea water of the Indian Ocean.</title>
        <authorList>
            <person name="Lai Q.Sr."/>
            <person name="Liu X."/>
            <person name="Shao Z."/>
        </authorList>
    </citation>
    <scope>NUCLEOTIDE SEQUENCE [LARGE SCALE GENOMIC DNA]</scope>
    <source>
        <strain evidence="2 3">CIC4N-9</strain>
    </source>
</reference>
<comment type="caution">
    <text evidence="2">The sequence shown here is derived from an EMBL/GenBank/DDBJ whole genome shotgun (WGS) entry which is preliminary data.</text>
</comment>
<name>A0A2U2C7F1_9RHOB</name>
<dbReference type="SUPFAM" id="SSF51735">
    <property type="entry name" value="NAD(P)-binding Rossmann-fold domains"/>
    <property type="match status" value="1"/>
</dbReference>
<dbReference type="Pfam" id="PF13561">
    <property type="entry name" value="adh_short_C2"/>
    <property type="match status" value="1"/>
</dbReference>
<dbReference type="PRINTS" id="PR00080">
    <property type="entry name" value="SDRFAMILY"/>
</dbReference>
<dbReference type="FunFam" id="3.40.50.720:FF:000084">
    <property type="entry name" value="Short-chain dehydrogenase reductase"/>
    <property type="match status" value="1"/>
</dbReference>
<dbReference type="GeneID" id="94366182"/>
<organism evidence="2 3">
    <name type="scientific">Pararhodobacter marinus</name>
    <dbReference type="NCBI Taxonomy" id="2184063"/>
    <lineage>
        <taxon>Bacteria</taxon>
        <taxon>Pseudomonadati</taxon>
        <taxon>Pseudomonadota</taxon>
        <taxon>Alphaproteobacteria</taxon>
        <taxon>Rhodobacterales</taxon>
        <taxon>Paracoccaceae</taxon>
        <taxon>Pararhodobacter</taxon>
    </lineage>
</organism>
<dbReference type="InterPro" id="IPR036291">
    <property type="entry name" value="NAD(P)-bd_dom_sf"/>
</dbReference>
<protein>
    <submittedName>
        <fullName evidence="2">NAD(P)-dependent oxidoreductase</fullName>
    </submittedName>
</protein>
<dbReference type="OrthoDB" id="20590at2"/>